<dbReference type="EMBL" id="BMNI01000004">
    <property type="protein sequence ID" value="GGO89687.1"/>
    <property type="molecule type" value="Genomic_DNA"/>
</dbReference>
<comment type="caution">
    <text evidence="1">The sequence shown here is derived from an EMBL/GenBank/DDBJ whole genome shotgun (WGS) entry which is preliminary data.</text>
</comment>
<keyword evidence="2" id="KW-1185">Reference proteome</keyword>
<protein>
    <recommendedName>
        <fullName evidence="3">Tetratricopeptide repeat protein</fullName>
    </recommendedName>
</protein>
<organism evidence="1 2">
    <name type="scientific">Nocardioides phosphati</name>
    <dbReference type="NCBI Taxonomy" id="1867775"/>
    <lineage>
        <taxon>Bacteria</taxon>
        <taxon>Bacillati</taxon>
        <taxon>Actinomycetota</taxon>
        <taxon>Actinomycetes</taxon>
        <taxon>Propionibacteriales</taxon>
        <taxon>Nocardioidaceae</taxon>
        <taxon>Nocardioides</taxon>
    </lineage>
</organism>
<proteinExistence type="predicted"/>
<name>A0ABQ2NAR6_9ACTN</name>
<dbReference type="Pfam" id="PF21810">
    <property type="entry name" value="DUF6880"/>
    <property type="match status" value="1"/>
</dbReference>
<gene>
    <name evidence="1" type="ORF">GCM10011584_19740</name>
</gene>
<sequence>MAACCKTPHMPPTPLTGLAEHVLPLIRSRSDLHRWSAANAHGRDMHEAIDILEQDGAAGPTERYAVTHKALASAIRVIARADDSSGIIGDACRRLLDLHPRAAAEARIKPAKLIDWMIKFQFDDNEVDYFELDVAAYAEALGDAGVAAYRERLSEIEASLGPRPSHQDRWQSNNSHAWFTLDWNAKRLAVLDRDIEAIIRTHVGDRKVAAWFTDTAEAFEEIGEYDLAIDWARQATEFGLGHQSVTAARHWAKLIDTHRPTESLETRVFLFRRWPNSSNASELYRAAGDAWPTYRDEVMEKLSHQPYDAVTFTLRTLNDPQAAWDLAHDLSLDSDYGWADLANAYGKIDPLAVLPIHERLVRNELTEAGAEHYRRAAKRLAGMRKLAPTPDSAAWVDALIADLREENKRRPRLQQEFTRAGLP</sequence>
<evidence type="ECO:0000313" key="1">
    <source>
        <dbReference type="EMBL" id="GGO89687.1"/>
    </source>
</evidence>
<dbReference type="InterPro" id="IPR049245">
    <property type="entry name" value="DUF6880"/>
</dbReference>
<evidence type="ECO:0000313" key="2">
    <source>
        <dbReference type="Proteomes" id="UP000655410"/>
    </source>
</evidence>
<evidence type="ECO:0008006" key="3">
    <source>
        <dbReference type="Google" id="ProtNLM"/>
    </source>
</evidence>
<dbReference type="Proteomes" id="UP000655410">
    <property type="component" value="Unassembled WGS sequence"/>
</dbReference>
<reference evidence="2" key="1">
    <citation type="journal article" date="2019" name="Int. J. Syst. Evol. Microbiol.">
        <title>The Global Catalogue of Microorganisms (GCM) 10K type strain sequencing project: providing services to taxonomists for standard genome sequencing and annotation.</title>
        <authorList>
            <consortium name="The Broad Institute Genomics Platform"/>
            <consortium name="The Broad Institute Genome Sequencing Center for Infectious Disease"/>
            <person name="Wu L."/>
            <person name="Ma J."/>
        </authorList>
    </citation>
    <scope>NUCLEOTIDE SEQUENCE [LARGE SCALE GENOMIC DNA]</scope>
    <source>
        <strain evidence="2">CGMCC 4.7371</strain>
    </source>
</reference>
<accession>A0ABQ2NAR6</accession>